<dbReference type="SUPFAM" id="SSF82199">
    <property type="entry name" value="SET domain"/>
    <property type="match status" value="1"/>
</dbReference>
<gene>
    <name evidence="2" type="ORF">ACFSXZ_30845</name>
</gene>
<dbReference type="InterPro" id="IPR001214">
    <property type="entry name" value="SET_dom"/>
</dbReference>
<proteinExistence type="predicted"/>
<dbReference type="Proteomes" id="UP001597417">
    <property type="component" value="Unassembled WGS sequence"/>
</dbReference>
<dbReference type="PANTHER" id="PTHR12350:SF19">
    <property type="entry name" value="SET DOMAIN-CONTAINING PROTEIN"/>
    <property type="match status" value="1"/>
</dbReference>
<evidence type="ECO:0000313" key="3">
    <source>
        <dbReference type="Proteomes" id="UP001597417"/>
    </source>
</evidence>
<dbReference type="InterPro" id="IPR053201">
    <property type="entry name" value="Flavunoidine_N-MTase"/>
</dbReference>
<dbReference type="EMBL" id="JBHUKR010000020">
    <property type="protein sequence ID" value="MFD2420736.1"/>
    <property type="molecule type" value="Genomic_DNA"/>
</dbReference>
<name>A0ABW5G0T9_9PSEU</name>
<feature type="domain" description="SET" evidence="1">
    <location>
        <begin position="12"/>
        <end position="113"/>
    </location>
</feature>
<sequence>MTETMSRQAGANQVAVLRAGGEYALVARRPVPPGTLMFRLDGELTGTPTRYSVQLGQDRHLDLPPSYGIEEIMDRFYWRFMNHSCAPSVAIRDREVYSVRAIQPREEITFDYNTTEFELAEPFECRCGAEHCVRRVAGFAHLAPADRERLRPWLSDHLLALLDYGNGEEPQRVAHR</sequence>
<organism evidence="2 3">
    <name type="scientific">Amycolatopsis pigmentata</name>
    <dbReference type="NCBI Taxonomy" id="450801"/>
    <lineage>
        <taxon>Bacteria</taxon>
        <taxon>Bacillati</taxon>
        <taxon>Actinomycetota</taxon>
        <taxon>Actinomycetes</taxon>
        <taxon>Pseudonocardiales</taxon>
        <taxon>Pseudonocardiaceae</taxon>
        <taxon>Amycolatopsis</taxon>
    </lineage>
</organism>
<protein>
    <submittedName>
        <fullName evidence="2">SET domain-containing protein-lysine N-methyltransferase</fullName>
    </submittedName>
</protein>
<dbReference type="Gene3D" id="2.170.270.10">
    <property type="entry name" value="SET domain"/>
    <property type="match status" value="1"/>
</dbReference>
<dbReference type="Pfam" id="PF00856">
    <property type="entry name" value="SET"/>
    <property type="match status" value="1"/>
</dbReference>
<dbReference type="RefSeq" id="WP_378268938.1">
    <property type="nucleotide sequence ID" value="NZ_JBHUKR010000020.1"/>
</dbReference>
<reference evidence="3" key="1">
    <citation type="journal article" date="2019" name="Int. J. Syst. Evol. Microbiol.">
        <title>The Global Catalogue of Microorganisms (GCM) 10K type strain sequencing project: providing services to taxonomists for standard genome sequencing and annotation.</title>
        <authorList>
            <consortium name="The Broad Institute Genomics Platform"/>
            <consortium name="The Broad Institute Genome Sequencing Center for Infectious Disease"/>
            <person name="Wu L."/>
            <person name="Ma J."/>
        </authorList>
    </citation>
    <scope>NUCLEOTIDE SEQUENCE [LARGE SCALE GENOMIC DNA]</scope>
    <source>
        <strain evidence="3">CGMCC 4.7645</strain>
    </source>
</reference>
<comment type="caution">
    <text evidence="2">The sequence shown here is derived from an EMBL/GenBank/DDBJ whole genome shotgun (WGS) entry which is preliminary data.</text>
</comment>
<dbReference type="PANTHER" id="PTHR12350">
    <property type="entry name" value="HISTONE-LYSINE N-METHYLTRANSFERASE-RELATED"/>
    <property type="match status" value="1"/>
</dbReference>
<evidence type="ECO:0000313" key="2">
    <source>
        <dbReference type="EMBL" id="MFD2420736.1"/>
    </source>
</evidence>
<accession>A0ABW5G0T9</accession>
<dbReference type="InterPro" id="IPR046341">
    <property type="entry name" value="SET_dom_sf"/>
</dbReference>
<keyword evidence="3" id="KW-1185">Reference proteome</keyword>
<dbReference type="PROSITE" id="PS50280">
    <property type="entry name" value="SET"/>
    <property type="match status" value="1"/>
</dbReference>
<evidence type="ECO:0000259" key="1">
    <source>
        <dbReference type="PROSITE" id="PS50280"/>
    </source>
</evidence>